<dbReference type="InterPro" id="IPR006034">
    <property type="entry name" value="Asparaginase/glutaminase-like"/>
</dbReference>
<dbReference type="InterPro" id="IPR036152">
    <property type="entry name" value="Asp/glu_Ase-like_sf"/>
</dbReference>
<dbReference type="Gene3D" id="3.40.50.40">
    <property type="match status" value="1"/>
</dbReference>
<proteinExistence type="predicted"/>
<accession>A0A430AMD8</accession>
<dbReference type="SUPFAM" id="SSF53774">
    <property type="entry name" value="Glutaminase/Asparaginase"/>
    <property type="match status" value="1"/>
</dbReference>
<dbReference type="OrthoDB" id="2284759at2"/>
<dbReference type="AlphaFoldDB" id="A0A430AMD8"/>
<dbReference type="GO" id="GO:0050485">
    <property type="term" value="F:oxidoreductase activity, acting on X-H and Y-H to form an X-Y bond, with a disulfide as acceptor"/>
    <property type="evidence" value="ECO:0007669"/>
    <property type="project" value="InterPro"/>
</dbReference>
<name>A0A430AMD8_9ENTE</name>
<evidence type="ECO:0000313" key="2">
    <source>
        <dbReference type="Proteomes" id="UP000286773"/>
    </source>
</evidence>
<comment type="caution">
    <text evidence="1">The sequence shown here is derived from an EMBL/GenBank/DDBJ whole genome shotgun (WGS) entry which is preliminary data.</text>
</comment>
<dbReference type="PIRSF" id="PIRSF500176">
    <property type="entry name" value="L_ASNase"/>
    <property type="match status" value="1"/>
</dbReference>
<sequence>MGLGTSLKETTLHHYRDPFADLLKDDPEMDLAAVIIMGSADDTPTKMLASDRTAQTLAAMGVDGAILSCNGFGNNHIDYANLIEQVGKKGIPFVAMSACEAEDFVVQNAYLSHVLPFYKTSGSEDSGVLAENTVTVQDAKLAIAMLRLKMRQQKEH</sequence>
<dbReference type="EMBL" id="NGKC01000021">
    <property type="protein sequence ID" value="RSU09236.1"/>
    <property type="molecule type" value="Genomic_DNA"/>
</dbReference>
<dbReference type="Proteomes" id="UP000286773">
    <property type="component" value="Unassembled WGS sequence"/>
</dbReference>
<reference evidence="1 2" key="1">
    <citation type="submission" date="2017-05" db="EMBL/GenBank/DDBJ databases">
        <title>Vagococcus spp. assemblies.</title>
        <authorList>
            <person name="Gulvik C.A."/>
        </authorList>
    </citation>
    <scope>NUCLEOTIDE SEQUENCE [LARGE SCALE GENOMIC DNA]</scope>
    <source>
        <strain evidence="1 2">LMG 24798</strain>
    </source>
</reference>
<dbReference type="InterPro" id="IPR027473">
    <property type="entry name" value="L-asparaginase_C"/>
</dbReference>
<protein>
    <submittedName>
        <fullName evidence="1">Proline reductase</fullName>
    </submittedName>
</protein>
<dbReference type="RefSeq" id="WP_126815063.1">
    <property type="nucleotide sequence ID" value="NZ_NGKC01000021.1"/>
</dbReference>
<gene>
    <name evidence="1" type="ORF">CBF27_13140</name>
</gene>
<keyword evidence="2" id="KW-1185">Reference proteome</keyword>
<dbReference type="Pfam" id="PF09338">
    <property type="entry name" value="Gly_reductase"/>
    <property type="match status" value="1"/>
</dbReference>
<dbReference type="InterPro" id="IPR015417">
    <property type="entry name" value="Gly_reductase_pB_sua/b"/>
</dbReference>
<dbReference type="PIRSF" id="PIRSF001220">
    <property type="entry name" value="L-ASNase_gatD"/>
    <property type="match status" value="1"/>
</dbReference>
<organism evidence="1 2">
    <name type="scientific">Vagococcus acidifermentans</name>
    <dbReference type="NCBI Taxonomy" id="564710"/>
    <lineage>
        <taxon>Bacteria</taxon>
        <taxon>Bacillati</taxon>
        <taxon>Bacillota</taxon>
        <taxon>Bacilli</taxon>
        <taxon>Lactobacillales</taxon>
        <taxon>Enterococcaceae</taxon>
        <taxon>Vagococcus</taxon>
    </lineage>
</organism>
<evidence type="ECO:0000313" key="1">
    <source>
        <dbReference type="EMBL" id="RSU09236.1"/>
    </source>
</evidence>